<dbReference type="PANTHER" id="PTHR34188:SF5">
    <property type="entry name" value="OS05G0131900 PROTEIN"/>
    <property type="match status" value="1"/>
</dbReference>
<dbReference type="Proteomes" id="UP000594263">
    <property type="component" value="Unplaced"/>
</dbReference>
<keyword evidence="2" id="KW-0472">Membrane</keyword>
<dbReference type="EnsemblPlants" id="Kaladp0012s0100.1.v1.1">
    <property type="protein sequence ID" value="Kaladp0012s0100.1.v1.1.CDS.1"/>
    <property type="gene ID" value="Kaladp0012s0100.v1.1"/>
</dbReference>
<feature type="region of interest" description="Disordered" evidence="1">
    <location>
        <begin position="1"/>
        <end position="76"/>
    </location>
</feature>
<keyword evidence="2" id="KW-0812">Transmembrane</keyword>
<reference evidence="3" key="1">
    <citation type="submission" date="2021-01" db="UniProtKB">
        <authorList>
            <consortium name="EnsemblPlants"/>
        </authorList>
    </citation>
    <scope>IDENTIFICATION</scope>
</reference>
<organism evidence="3 4">
    <name type="scientific">Kalanchoe fedtschenkoi</name>
    <name type="common">Lavender scallops</name>
    <name type="synonym">South American air plant</name>
    <dbReference type="NCBI Taxonomy" id="63787"/>
    <lineage>
        <taxon>Eukaryota</taxon>
        <taxon>Viridiplantae</taxon>
        <taxon>Streptophyta</taxon>
        <taxon>Embryophyta</taxon>
        <taxon>Tracheophyta</taxon>
        <taxon>Spermatophyta</taxon>
        <taxon>Magnoliopsida</taxon>
        <taxon>eudicotyledons</taxon>
        <taxon>Gunneridae</taxon>
        <taxon>Pentapetalae</taxon>
        <taxon>Saxifragales</taxon>
        <taxon>Crassulaceae</taxon>
        <taxon>Kalanchoe</taxon>
    </lineage>
</organism>
<proteinExistence type="predicted"/>
<dbReference type="PANTHER" id="PTHR34188">
    <property type="entry name" value="OS01G0299500 PROTEIN"/>
    <property type="match status" value="1"/>
</dbReference>
<feature type="compositionally biased region" description="Basic and acidic residues" evidence="1">
    <location>
        <begin position="43"/>
        <end position="53"/>
    </location>
</feature>
<accession>A0A7N0ZQJ1</accession>
<feature type="compositionally biased region" description="Basic residues" evidence="1">
    <location>
        <begin position="58"/>
        <end position="71"/>
    </location>
</feature>
<sequence>MGQIIQKEAAPEVDDLLQGGNGASHHPGDNRGEFLKVVIDEGEEKKGEPEKISSRGGSKNKKVGKPPRHPRGPSLVAADRRFIEQMVLKRIKTERVKELSRRDHTASSSSESLLVLLVIIIVLCFLILFRISEPWRRWSSGIIHA</sequence>
<evidence type="ECO:0000313" key="4">
    <source>
        <dbReference type="Proteomes" id="UP000594263"/>
    </source>
</evidence>
<name>A0A7N0ZQJ1_KALFE</name>
<dbReference type="Gramene" id="Kaladp0012s0100.1.v1.1">
    <property type="protein sequence ID" value="Kaladp0012s0100.1.v1.1.CDS.1"/>
    <property type="gene ID" value="Kaladp0012s0100.v1.1"/>
</dbReference>
<evidence type="ECO:0000256" key="1">
    <source>
        <dbReference type="SAM" id="MobiDB-lite"/>
    </source>
</evidence>
<protein>
    <submittedName>
        <fullName evidence="3">Uncharacterized protein</fullName>
    </submittedName>
</protein>
<keyword evidence="2" id="KW-1133">Transmembrane helix</keyword>
<evidence type="ECO:0000256" key="2">
    <source>
        <dbReference type="SAM" id="Phobius"/>
    </source>
</evidence>
<dbReference type="AlphaFoldDB" id="A0A7N0ZQJ1"/>
<evidence type="ECO:0000313" key="3">
    <source>
        <dbReference type="EnsemblPlants" id="Kaladp0012s0100.1.v1.1.CDS.1"/>
    </source>
</evidence>
<feature type="transmembrane region" description="Helical" evidence="2">
    <location>
        <begin position="112"/>
        <end position="131"/>
    </location>
</feature>
<keyword evidence="4" id="KW-1185">Reference proteome</keyword>